<evidence type="ECO:0000313" key="2">
    <source>
        <dbReference type="EMBL" id="GFD26926.1"/>
    </source>
</evidence>
<feature type="compositionally biased region" description="Polar residues" evidence="1">
    <location>
        <begin position="96"/>
        <end position="107"/>
    </location>
</feature>
<accession>A0A699V0P6</accession>
<sequence>FPVIHQPPQEMSNQEMEDQRQHYLDEMKRLINYEYRDKIKIAELKENFNSVSIKINKKGKLLQLEQVANLSTYPSKRFNSFCYDDDKDYTIAVTPSLSTEEPDNSLSMGDEHLDTIP</sequence>
<organism evidence="2">
    <name type="scientific">Tanacetum cinerariifolium</name>
    <name type="common">Dalmatian daisy</name>
    <name type="synonym">Chrysanthemum cinerariifolium</name>
    <dbReference type="NCBI Taxonomy" id="118510"/>
    <lineage>
        <taxon>Eukaryota</taxon>
        <taxon>Viridiplantae</taxon>
        <taxon>Streptophyta</taxon>
        <taxon>Embryophyta</taxon>
        <taxon>Tracheophyta</taxon>
        <taxon>Spermatophyta</taxon>
        <taxon>Magnoliopsida</taxon>
        <taxon>eudicotyledons</taxon>
        <taxon>Gunneridae</taxon>
        <taxon>Pentapetalae</taxon>
        <taxon>asterids</taxon>
        <taxon>campanulids</taxon>
        <taxon>Asterales</taxon>
        <taxon>Asteraceae</taxon>
        <taxon>Asteroideae</taxon>
        <taxon>Anthemideae</taxon>
        <taxon>Anthemidinae</taxon>
        <taxon>Tanacetum</taxon>
    </lineage>
</organism>
<feature type="non-terminal residue" evidence="2">
    <location>
        <position position="1"/>
    </location>
</feature>
<feature type="non-terminal residue" evidence="2">
    <location>
        <position position="117"/>
    </location>
</feature>
<reference evidence="2" key="1">
    <citation type="journal article" date="2019" name="Sci. Rep.">
        <title>Draft genome of Tanacetum cinerariifolium, the natural source of mosquito coil.</title>
        <authorList>
            <person name="Yamashiro T."/>
            <person name="Shiraishi A."/>
            <person name="Satake H."/>
            <person name="Nakayama K."/>
        </authorList>
    </citation>
    <scope>NUCLEOTIDE SEQUENCE</scope>
</reference>
<dbReference type="AlphaFoldDB" id="A0A699V0P6"/>
<gene>
    <name evidence="2" type="ORF">Tci_898895</name>
</gene>
<dbReference type="EMBL" id="BKCJ011372775">
    <property type="protein sequence ID" value="GFD26926.1"/>
    <property type="molecule type" value="Genomic_DNA"/>
</dbReference>
<feature type="region of interest" description="Disordered" evidence="1">
    <location>
        <begin position="96"/>
        <end position="117"/>
    </location>
</feature>
<name>A0A699V0P6_TANCI</name>
<evidence type="ECO:0000256" key="1">
    <source>
        <dbReference type="SAM" id="MobiDB-lite"/>
    </source>
</evidence>
<comment type="caution">
    <text evidence="2">The sequence shown here is derived from an EMBL/GenBank/DDBJ whole genome shotgun (WGS) entry which is preliminary data.</text>
</comment>
<protein>
    <submittedName>
        <fullName evidence="2">Uncharacterized protein</fullName>
    </submittedName>
</protein>
<proteinExistence type="predicted"/>